<dbReference type="Proteomes" id="UP000286746">
    <property type="component" value="Unassembled WGS sequence"/>
</dbReference>
<reference evidence="2 3" key="1">
    <citation type="submission" date="2018-11" db="EMBL/GenBank/DDBJ databases">
        <title>Whole genome sequence of Streptomyces paromomycinus NBRC 15454(T).</title>
        <authorList>
            <person name="Komaki H."/>
            <person name="Tamura T."/>
        </authorList>
    </citation>
    <scope>NUCLEOTIDE SEQUENCE [LARGE SCALE GENOMIC DNA]</scope>
    <source>
        <strain evidence="2 3">NBRC 15454</strain>
    </source>
</reference>
<dbReference type="RefSeq" id="WP_125051040.1">
    <property type="nucleotide sequence ID" value="NZ_BHZD01000001.1"/>
</dbReference>
<feature type="region of interest" description="Disordered" evidence="1">
    <location>
        <begin position="277"/>
        <end position="296"/>
    </location>
</feature>
<feature type="compositionally biased region" description="Basic and acidic residues" evidence="1">
    <location>
        <begin position="279"/>
        <end position="289"/>
    </location>
</feature>
<sequence>MKTLPQHVMIDVSAYDSELVDGRLQATDGRLVSELVRLVTEGDGVAVCHGVAKTLTRHGLDVGKEQDAAVARDYLESLFRGFGERVDVDRFSPVAMDYDRIAGMDVDGYNKNTHFTPNGDHTTEREFLTTKCVHFDAATPFIGNIYGPNTNIAGGTPMVCDTRAYCQERGVAPADLLELMPHSFNVAVKEQHAEPVLTGYAAAVDADLSADLVMVVLLNEVDGGLAHAGSEPRPADPARPARRPIRHLEYQFAEDVELAKWYRHYELSIPQPSLQVPDEAARERYHRGIDPVGAGQ</sequence>
<gene>
    <name evidence="2" type="ORF">GKJPGBOP_00285</name>
</gene>
<evidence type="ECO:0000313" key="3">
    <source>
        <dbReference type="Proteomes" id="UP000286746"/>
    </source>
</evidence>
<dbReference type="EMBL" id="BHZD01000001">
    <property type="protein sequence ID" value="GCD40632.1"/>
    <property type="molecule type" value="Genomic_DNA"/>
</dbReference>
<protein>
    <submittedName>
        <fullName evidence="2">Uncharacterized protein</fullName>
    </submittedName>
</protein>
<name>A0A401VU91_STREY</name>
<keyword evidence="3" id="KW-1185">Reference proteome</keyword>
<proteinExistence type="predicted"/>
<organism evidence="2 3">
    <name type="scientific">Streptomyces paromomycinus</name>
    <name type="common">Streptomyces rimosus subsp. paromomycinus</name>
    <dbReference type="NCBI Taxonomy" id="92743"/>
    <lineage>
        <taxon>Bacteria</taxon>
        <taxon>Bacillati</taxon>
        <taxon>Actinomycetota</taxon>
        <taxon>Actinomycetes</taxon>
        <taxon>Kitasatosporales</taxon>
        <taxon>Streptomycetaceae</taxon>
        <taxon>Streptomyces</taxon>
    </lineage>
</organism>
<comment type="caution">
    <text evidence="2">The sequence shown here is derived from an EMBL/GenBank/DDBJ whole genome shotgun (WGS) entry which is preliminary data.</text>
</comment>
<accession>A0A401VU91</accession>
<evidence type="ECO:0000313" key="2">
    <source>
        <dbReference type="EMBL" id="GCD40632.1"/>
    </source>
</evidence>
<dbReference type="AlphaFoldDB" id="A0A401VU91"/>
<evidence type="ECO:0000256" key="1">
    <source>
        <dbReference type="SAM" id="MobiDB-lite"/>
    </source>
</evidence>